<dbReference type="PROSITE" id="PS00463">
    <property type="entry name" value="ZN2_CY6_FUNGAL_1"/>
    <property type="match status" value="1"/>
</dbReference>
<dbReference type="EMBL" id="JACAZE010000024">
    <property type="protein sequence ID" value="KAF7291546.1"/>
    <property type="molecule type" value="Genomic_DNA"/>
</dbReference>
<dbReference type="OrthoDB" id="2861608at2759"/>
<dbReference type="CDD" id="cd00067">
    <property type="entry name" value="GAL4"/>
    <property type="match status" value="1"/>
</dbReference>
<name>A0A8H6S2I3_MYCCL</name>
<proteinExistence type="predicted"/>
<evidence type="ECO:0000313" key="4">
    <source>
        <dbReference type="Proteomes" id="UP000613580"/>
    </source>
</evidence>
<comment type="caution">
    <text evidence="3">The sequence shown here is derived from an EMBL/GenBank/DDBJ whole genome shotgun (WGS) entry which is preliminary data.</text>
</comment>
<accession>A0A8H6S2I3</accession>
<evidence type="ECO:0000259" key="2">
    <source>
        <dbReference type="PROSITE" id="PS50048"/>
    </source>
</evidence>
<feature type="compositionally biased region" description="Low complexity" evidence="1">
    <location>
        <begin position="59"/>
        <end position="79"/>
    </location>
</feature>
<protein>
    <submittedName>
        <fullName evidence="3">Zn(2)-C6 fungal-type transcriptional factor</fullName>
    </submittedName>
</protein>
<evidence type="ECO:0000256" key="1">
    <source>
        <dbReference type="SAM" id="MobiDB-lite"/>
    </source>
</evidence>
<sequence>MLPTKPQKKLPACDSCKLKRVLCHSTAEGPCPRCAEKGILCKTTLTPRGRPKKHANSTPPLAQSQASSSSSPQPSNAPLLTPELTRHLIKCFNDLPQSKHPIFHRIEIERLVGAASWRIDLLHPQAAVLTTCICAVSASVSWHPAVIGPGPGPESLTDATFIYPGADLRSYGQRRASAGRALRERAVSAACAARIVLEPSEYNTASCMLLDTLEEDVDTSSRPWASAFMSHLRAVSASWPDREPGPIYWATFLANGRRHASDAVAATYPRVGASLRLWLLVLQVPRTLADQLSLVGNIPPPLESYFEEIQKQSGNRLLSKPNPTAMLVFNGAPTFLFHTTQLTRDLHEQLGGEFARRNPPSEPAVVKLLNTLSTMHSIVSHCFTHVEFTNETALRSAKMSIIELRSRLETSPEFRAHAFVMTAAFTGLLLSLHRALEHHARSDTLVLAPQVRSNWNPQSATWAQTRMAALRRQVHELALSALPDVYRLLILQRFPLCGLSVAWLNVVQWAEFLADEVDATGSVILDLHLRVAEELLNTLKGLGYSQNSTRLDTIIARLETHIAAYNLGKSNEAAVELFTGLNSEPPESVMSNMSFLLDGSWMMNTAVEI</sequence>
<dbReference type="InterPro" id="IPR001138">
    <property type="entry name" value="Zn2Cys6_DnaBD"/>
</dbReference>
<dbReference type="PROSITE" id="PS50048">
    <property type="entry name" value="ZN2_CY6_FUNGAL_2"/>
    <property type="match status" value="1"/>
</dbReference>
<reference evidence="3" key="1">
    <citation type="submission" date="2020-05" db="EMBL/GenBank/DDBJ databases">
        <title>Mycena genomes resolve the evolution of fungal bioluminescence.</title>
        <authorList>
            <person name="Tsai I.J."/>
        </authorList>
    </citation>
    <scope>NUCLEOTIDE SEQUENCE</scope>
    <source>
        <strain evidence="3">110903Hualien_Pintung</strain>
    </source>
</reference>
<organism evidence="3 4">
    <name type="scientific">Mycena chlorophos</name>
    <name type="common">Agaric fungus</name>
    <name type="synonym">Agaricus chlorophos</name>
    <dbReference type="NCBI Taxonomy" id="658473"/>
    <lineage>
        <taxon>Eukaryota</taxon>
        <taxon>Fungi</taxon>
        <taxon>Dikarya</taxon>
        <taxon>Basidiomycota</taxon>
        <taxon>Agaricomycotina</taxon>
        <taxon>Agaricomycetes</taxon>
        <taxon>Agaricomycetidae</taxon>
        <taxon>Agaricales</taxon>
        <taxon>Marasmiineae</taxon>
        <taxon>Mycenaceae</taxon>
        <taxon>Mycena</taxon>
    </lineage>
</organism>
<dbReference type="AlphaFoldDB" id="A0A8H6S2I3"/>
<keyword evidence="4" id="KW-1185">Reference proteome</keyword>
<dbReference type="SUPFAM" id="SSF57701">
    <property type="entry name" value="Zn2/Cys6 DNA-binding domain"/>
    <property type="match status" value="1"/>
</dbReference>
<dbReference type="InterPro" id="IPR036864">
    <property type="entry name" value="Zn2-C6_fun-type_DNA-bd_sf"/>
</dbReference>
<dbReference type="GO" id="GO:0000981">
    <property type="term" value="F:DNA-binding transcription factor activity, RNA polymerase II-specific"/>
    <property type="evidence" value="ECO:0007669"/>
    <property type="project" value="InterPro"/>
</dbReference>
<feature type="region of interest" description="Disordered" evidence="1">
    <location>
        <begin position="45"/>
        <end position="79"/>
    </location>
</feature>
<evidence type="ECO:0000313" key="3">
    <source>
        <dbReference type="EMBL" id="KAF7291546.1"/>
    </source>
</evidence>
<feature type="domain" description="Zn(2)-C6 fungal-type" evidence="2">
    <location>
        <begin position="12"/>
        <end position="43"/>
    </location>
</feature>
<dbReference type="Proteomes" id="UP000613580">
    <property type="component" value="Unassembled WGS sequence"/>
</dbReference>
<gene>
    <name evidence="3" type="ORF">HMN09_01245700</name>
</gene>
<dbReference type="GO" id="GO:0008270">
    <property type="term" value="F:zinc ion binding"/>
    <property type="evidence" value="ECO:0007669"/>
    <property type="project" value="InterPro"/>
</dbReference>